<dbReference type="InterPro" id="IPR029018">
    <property type="entry name" value="Hex-like_dom2"/>
</dbReference>
<dbReference type="AlphaFoldDB" id="A0A198AA28"/>
<accession>A0A198AA28</accession>
<organism evidence="2 3">
    <name type="scientific">Paenibacillus oryzisoli</name>
    <dbReference type="NCBI Taxonomy" id="1850517"/>
    <lineage>
        <taxon>Bacteria</taxon>
        <taxon>Bacillati</taxon>
        <taxon>Bacillota</taxon>
        <taxon>Bacilli</taxon>
        <taxon>Bacillales</taxon>
        <taxon>Paenibacillaceae</taxon>
        <taxon>Paenibacillus</taxon>
    </lineage>
</organism>
<dbReference type="InterPro" id="IPR031924">
    <property type="entry name" value="GH115"/>
</dbReference>
<dbReference type="Gene3D" id="3.30.379.10">
    <property type="entry name" value="Chitobiase/beta-hexosaminidase domain 2-like"/>
    <property type="match status" value="1"/>
</dbReference>
<keyword evidence="1" id="KW-0378">Hydrolase</keyword>
<dbReference type="GO" id="GO:0016787">
    <property type="term" value="F:hydrolase activity"/>
    <property type="evidence" value="ECO:0007669"/>
    <property type="project" value="UniProtKB-KW"/>
</dbReference>
<dbReference type="OrthoDB" id="8727830at2"/>
<evidence type="ECO:0008006" key="4">
    <source>
        <dbReference type="Google" id="ProtNLM"/>
    </source>
</evidence>
<dbReference type="PANTHER" id="PTHR37842">
    <property type="match status" value="1"/>
</dbReference>
<reference evidence="2 3" key="1">
    <citation type="submission" date="2016-05" db="EMBL/GenBank/DDBJ databases">
        <title>Paenibacillus sp. 1ZS3-15 nov., isolated from the rhizosphere soil.</title>
        <authorList>
            <person name="Zhang X.X."/>
            <person name="Zhang J."/>
        </authorList>
    </citation>
    <scope>NUCLEOTIDE SEQUENCE [LARGE SCALE GENOMIC DNA]</scope>
    <source>
        <strain evidence="2 3">1ZS3-15</strain>
    </source>
</reference>
<keyword evidence="3" id="KW-1185">Reference proteome</keyword>
<evidence type="ECO:0000256" key="1">
    <source>
        <dbReference type="ARBA" id="ARBA00022801"/>
    </source>
</evidence>
<dbReference type="SUPFAM" id="SSF55545">
    <property type="entry name" value="beta-N-acetylhexosaminidase-like domain"/>
    <property type="match status" value="1"/>
</dbReference>
<dbReference type="Pfam" id="PF15979">
    <property type="entry name" value="Glyco_hydro_115"/>
    <property type="match status" value="1"/>
</dbReference>
<dbReference type="STRING" id="1850517.A8708_28810"/>
<dbReference type="Gene3D" id="3.20.20.520">
    <property type="entry name" value="Glycosyl hydrolase family 115"/>
    <property type="match status" value="1"/>
</dbReference>
<evidence type="ECO:0000313" key="2">
    <source>
        <dbReference type="EMBL" id="OAS18012.1"/>
    </source>
</evidence>
<dbReference type="InterPro" id="IPR042301">
    <property type="entry name" value="GH115_sf"/>
</dbReference>
<gene>
    <name evidence="2" type="ORF">A8708_28810</name>
</gene>
<evidence type="ECO:0000313" key="3">
    <source>
        <dbReference type="Proteomes" id="UP000078454"/>
    </source>
</evidence>
<dbReference type="PANTHER" id="PTHR37842:SF2">
    <property type="entry name" value="GYLCOSYL HYDROLASE 115 C-TERMINAL DOMAIN-CONTAINING PROTEIN"/>
    <property type="match status" value="1"/>
</dbReference>
<comment type="caution">
    <text evidence="2">The sequence shown here is derived from an EMBL/GenBank/DDBJ whole genome shotgun (WGS) entry which is preliminary data.</text>
</comment>
<name>A0A198AA28_9BACL</name>
<dbReference type="Proteomes" id="UP000078454">
    <property type="component" value="Unassembled WGS sequence"/>
</dbReference>
<protein>
    <recommendedName>
        <fullName evidence="4">Beta-hexosaminidase bacterial type N-terminal domain-containing protein</fullName>
    </recommendedName>
</protein>
<dbReference type="EMBL" id="LYPB01000069">
    <property type="protein sequence ID" value="OAS18012.1"/>
    <property type="molecule type" value="Genomic_DNA"/>
</dbReference>
<dbReference type="RefSeq" id="WP_068665154.1">
    <property type="nucleotide sequence ID" value="NZ_LYPB01000069.1"/>
</dbReference>
<sequence length="699" mass="80833">MSKQAIEKLNLKGKVNIEIPEILFSSVEHALRMLVRDLETVLGASPQLVTESDKNAELCIRLALENDDIPKRSEAFGFRFHSDGVIPYMEIIGHDELGLVYGILEFSRIYLGIQPFWFWTDQSIAKQLEINIPCLDYDAPVPKVRYRGWFVNDEVSLIGWKDPYPPTREVWEPVFEALLRSGGNMVIPGTDLPRDGIHYKLASEMGLWVTHHHAEPLGAEMFLRAFPGRNASYQEAPELFERLWAEAIEEQKNMKVLWVLSFRGQGDAPFWYNDPSFDTSEKRGAMISKVIRKQYDMIGSVVKNPVYCVALYGEIAELFKGGYVDLPEDVIKIWADNGYGKMVSRRHNNQNHRVPSLPTSDDRGRDGLYYHVTFHDLQASNHLTMYPGSATFLKQEIEAAFAAGADDYLLINCGNIRPHVYSLDILRELWSAGTIDVKKHLNEFVSGYYASHQDELKELYQSYTEAAIQYGPHADDLAGDEYYHHPARQIIGHWLQGKCKQPDSRLFWAVGEVPFYHQVKNFEDLLAQGIEKWGAWLTRCDEVLAKLDTDDLRRATDHLRFHGALHLSGCEGFYWMCRSFREYHEQRYPQAFVFASESMSFYKKGLDILRDAEHGKWDRFYRADWLTNIESTVNNVDTVRQFLRMHGDSPDFFLWYKEYLMPETEKHIYLENTHRNPLSDSELAVLLKQHFTRSGSINP</sequence>
<proteinExistence type="predicted"/>
<dbReference type="GO" id="GO:0005975">
    <property type="term" value="P:carbohydrate metabolic process"/>
    <property type="evidence" value="ECO:0007669"/>
    <property type="project" value="UniProtKB-ARBA"/>
</dbReference>